<dbReference type="AlphaFoldDB" id="A0A2P2NVQ6"/>
<organism evidence="1">
    <name type="scientific">Rhizophora mucronata</name>
    <name type="common">Asiatic mangrove</name>
    <dbReference type="NCBI Taxonomy" id="61149"/>
    <lineage>
        <taxon>Eukaryota</taxon>
        <taxon>Viridiplantae</taxon>
        <taxon>Streptophyta</taxon>
        <taxon>Embryophyta</taxon>
        <taxon>Tracheophyta</taxon>
        <taxon>Spermatophyta</taxon>
        <taxon>Magnoliopsida</taxon>
        <taxon>eudicotyledons</taxon>
        <taxon>Gunneridae</taxon>
        <taxon>Pentapetalae</taxon>
        <taxon>rosids</taxon>
        <taxon>fabids</taxon>
        <taxon>Malpighiales</taxon>
        <taxon>Rhizophoraceae</taxon>
        <taxon>Rhizophora</taxon>
    </lineage>
</organism>
<accession>A0A2P2NVQ6</accession>
<reference evidence="1" key="1">
    <citation type="submission" date="2018-02" db="EMBL/GenBank/DDBJ databases">
        <title>Rhizophora mucronata_Transcriptome.</title>
        <authorList>
            <person name="Meera S.P."/>
            <person name="Sreeshan A."/>
            <person name="Augustine A."/>
        </authorList>
    </citation>
    <scope>NUCLEOTIDE SEQUENCE</scope>
    <source>
        <tissue evidence="1">Leaf</tissue>
    </source>
</reference>
<sequence>MPKYFQPTIRHNISSKKNF</sequence>
<proteinExistence type="predicted"/>
<protein>
    <submittedName>
        <fullName evidence="1">Uncharacterized protein</fullName>
    </submittedName>
</protein>
<evidence type="ECO:0000313" key="1">
    <source>
        <dbReference type="EMBL" id="MBX46586.1"/>
    </source>
</evidence>
<name>A0A2P2NVQ6_RHIMU</name>
<dbReference type="EMBL" id="GGEC01066102">
    <property type="protein sequence ID" value="MBX46586.1"/>
    <property type="molecule type" value="Transcribed_RNA"/>
</dbReference>